<dbReference type="PANTHER" id="PTHR21215:SF0">
    <property type="entry name" value="LD36024P"/>
    <property type="match status" value="1"/>
</dbReference>
<name>A0A2H1VQ10_SPOFR</name>
<keyword evidence="2 5" id="KW-0812">Transmembrane</keyword>
<feature type="transmembrane region" description="Helical" evidence="5">
    <location>
        <begin position="53"/>
        <end position="75"/>
    </location>
</feature>
<evidence type="ECO:0000256" key="1">
    <source>
        <dbReference type="ARBA" id="ARBA00004141"/>
    </source>
</evidence>
<protein>
    <submittedName>
        <fullName evidence="6">SFRICE_023701</fullName>
    </submittedName>
</protein>
<evidence type="ECO:0000256" key="4">
    <source>
        <dbReference type="ARBA" id="ARBA00023136"/>
    </source>
</evidence>
<accession>A0A2H1VQ10</accession>
<dbReference type="Pfam" id="PF13903">
    <property type="entry name" value="Claudin_2"/>
    <property type="match status" value="2"/>
</dbReference>
<comment type="subcellular location">
    <subcellularLocation>
        <location evidence="1">Membrane</location>
        <topology evidence="1">Multi-pass membrane protein</topology>
    </subcellularLocation>
</comment>
<organism evidence="6">
    <name type="scientific">Spodoptera frugiperda</name>
    <name type="common">Fall armyworm</name>
    <dbReference type="NCBI Taxonomy" id="7108"/>
    <lineage>
        <taxon>Eukaryota</taxon>
        <taxon>Metazoa</taxon>
        <taxon>Ecdysozoa</taxon>
        <taxon>Arthropoda</taxon>
        <taxon>Hexapoda</taxon>
        <taxon>Insecta</taxon>
        <taxon>Pterygota</taxon>
        <taxon>Neoptera</taxon>
        <taxon>Endopterygota</taxon>
        <taxon>Lepidoptera</taxon>
        <taxon>Glossata</taxon>
        <taxon>Ditrysia</taxon>
        <taxon>Noctuoidea</taxon>
        <taxon>Noctuidae</taxon>
        <taxon>Amphipyrinae</taxon>
        <taxon>Spodoptera</taxon>
    </lineage>
</organism>
<evidence type="ECO:0000256" key="2">
    <source>
        <dbReference type="ARBA" id="ARBA00022692"/>
    </source>
</evidence>
<gene>
    <name evidence="6" type="ORF">SFRICE_023701</name>
</gene>
<feature type="transmembrane region" description="Helical" evidence="5">
    <location>
        <begin position="183"/>
        <end position="205"/>
    </location>
</feature>
<sequence>MFDTVQSLPVEIYLSPVETHCSNVDYFIPDENNETKGLSDDAMNRLHMARSTVALFIVAFLALFIAFWTGVVGCWKRSPGNITATAILMLVTCLLAAGAMALWHGVEFYEKEKVVGEEYYQQWPNVLKDNSSIWYDWSYILAWLSVGVSFGSSILFFSAAICLSKEKRREQQNNILRDNSRVWYDWSYMVAWCGVGLSLLSAILFSSAAICLRGEREREEALNMQYLMPGMLCKPIIIYDLEHIINHYFV</sequence>
<evidence type="ECO:0000256" key="3">
    <source>
        <dbReference type="ARBA" id="ARBA00022989"/>
    </source>
</evidence>
<evidence type="ECO:0000256" key="5">
    <source>
        <dbReference type="SAM" id="Phobius"/>
    </source>
</evidence>
<feature type="transmembrane region" description="Helical" evidence="5">
    <location>
        <begin position="140"/>
        <end position="163"/>
    </location>
</feature>
<dbReference type="EMBL" id="ODYU01003762">
    <property type="protein sequence ID" value="SOQ42933.1"/>
    <property type="molecule type" value="Genomic_DNA"/>
</dbReference>
<feature type="transmembrane region" description="Helical" evidence="5">
    <location>
        <begin position="82"/>
        <end position="103"/>
    </location>
</feature>
<dbReference type="PANTHER" id="PTHR21215">
    <property type="entry name" value="LD36024P"/>
    <property type="match status" value="1"/>
</dbReference>
<reference evidence="6" key="1">
    <citation type="submission" date="2016-07" db="EMBL/GenBank/DDBJ databases">
        <authorList>
            <person name="Bretaudeau A."/>
        </authorList>
    </citation>
    <scope>NUCLEOTIDE SEQUENCE</scope>
    <source>
        <strain evidence="6">Rice</strain>
        <tissue evidence="6">Whole body</tissue>
    </source>
</reference>
<dbReference type="AlphaFoldDB" id="A0A2H1VQ10"/>
<dbReference type="Gene3D" id="1.20.140.150">
    <property type="match status" value="1"/>
</dbReference>
<evidence type="ECO:0000313" key="6">
    <source>
        <dbReference type="EMBL" id="SOQ42933.1"/>
    </source>
</evidence>
<dbReference type="OrthoDB" id="6126739at2759"/>
<proteinExistence type="predicted"/>
<keyword evidence="3 5" id="KW-1133">Transmembrane helix</keyword>
<dbReference type="GO" id="GO:0016020">
    <property type="term" value="C:membrane"/>
    <property type="evidence" value="ECO:0007669"/>
    <property type="project" value="UniProtKB-SubCell"/>
</dbReference>
<dbReference type="InterPro" id="IPR004031">
    <property type="entry name" value="PMP22/EMP/MP20/Claudin"/>
</dbReference>
<keyword evidence="4 5" id="KW-0472">Membrane</keyword>